<dbReference type="AlphaFoldDB" id="A0A562QBN4"/>
<sequence>MFFGISVGNIGEKTYQDSIIHANSNHYKSIPIPFAHSANYHSITSAIGHFLGVNGITKTITTGCTSSLEAIQDAMVYLKSGVIDIAIVGGSDSPVGKVADR</sequence>
<dbReference type="GO" id="GO:0004315">
    <property type="term" value="F:3-oxoacyl-[acyl-carrier-protein] synthase activity"/>
    <property type="evidence" value="ECO:0007669"/>
    <property type="project" value="InterPro"/>
</dbReference>
<proteinExistence type="predicted"/>
<feature type="domain" description="Beta-ketoacyl synthase-like N-terminal" evidence="2">
    <location>
        <begin position="4"/>
        <end position="96"/>
    </location>
</feature>
<comment type="caution">
    <text evidence="3">The sequence shown here is derived from an EMBL/GenBank/DDBJ whole genome shotgun (WGS) entry which is preliminary data.</text>
</comment>
<keyword evidence="4" id="KW-1185">Reference proteome</keyword>
<evidence type="ECO:0000256" key="1">
    <source>
        <dbReference type="ARBA" id="ARBA00022679"/>
    </source>
</evidence>
<dbReference type="Pfam" id="PF00109">
    <property type="entry name" value="ketoacyl-synt"/>
    <property type="match status" value="1"/>
</dbReference>
<evidence type="ECO:0000313" key="3">
    <source>
        <dbReference type="EMBL" id="TWI54119.1"/>
    </source>
</evidence>
<dbReference type="GO" id="GO:0006633">
    <property type="term" value="P:fatty acid biosynthetic process"/>
    <property type="evidence" value="ECO:0007669"/>
    <property type="project" value="InterPro"/>
</dbReference>
<dbReference type="PROSITE" id="PS00606">
    <property type="entry name" value="KS3_1"/>
    <property type="match status" value="1"/>
</dbReference>
<dbReference type="InterPro" id="IPR014030">
    <property type="entry name" value="Ketoacyl_synth_N"/>
</dbReference>
<evidence type="ECO:0000313" key="4">
    <source>
        <dbReference type="Proteomes" id="UP000315711"/>
    </source>
</evidence>
<evidence type="ECO:0000259" key="2">
    <source>
        <dbReference type="Pfam" id="PF00109"/>
    </source>
</evidence>
<dbReference type="InterPro" id="IPR018201">
    <property type="entry name" value="Ketoacyl_synth_AS"/>
</dbReference>
<name>A0A562QBN4_9BACI</name>
<gene>
    <name evidence="3" type="ORF">IQ10_03222</name>
</gene>
<organism evidence="3 4">
    <name type="scientific">Halalkalibacter nanhaiisediminis</name>
    <dbReference type="NCBI Taxonomy" id="688079"/>
    <lineage>
        <taxon>Bacteria</taxon>
        <taxon>Bacillati</taxon>
        <taxon>Bacillota</taxon>
        <taxon>Bacilli</taxon>
        <taxon>Bacillales</taxon>
        <taxon>Bacillaceae</taxon>
        <taxon>Halalkalibacter</taxon>
    </lineage>
</organism>
<dbReference type="Gene3D" id="3.40.47.10">
    <property type="match status" value="1"/>
</dbReference>
<keyword evidence="1" id="KW-0808">Transferase</keyword>
<reference evidence="3 4" key="1">
    <citation type="journal article" date="2015" name="Stand. Genomic Sci.">
        <title>Genomic Encyclopedia of Bacterial and Archaeal Type Strains, Phase III: the genomes of soil and plant-associated and newly described type strains.</title>
        <authorList>
            <person name="Whitman W.B."/>
            <person name="Woyke T."/>
            <person name="Klenk H.P."/>
            <person name="Zhou Y."/>
            <person name="Lilburn T.G."/>
            <person name="Beck B.J."/>
            <person name="De Vos P."/>
            <person name="Vandamme P."/>
            <person name="Eisen J.A."/>
            <person name="Garrity G."/>
            <person name="Hugenholtz P."/>
            <person name="Kyrpides N.C."/>
        </authorList>
    </citation>
    <scope>NUCLEOTIDE SEQUENCE [LARGE SCALE GENOMIC DNA]</scope>
    <source>
        <strain evidence="3 4">CGMCC 1.10116</strain>
    </source>
</reference>
<dbReference type="Proteomes" id="UP000315711">
    <property type="component" value="Unassembled WGS sequence"/>
</dbReference>
<accession>A0A562QBN4</accession>
<dbReference type="SUPFAM" id="SSF53901">
    <property type="entry name" value="Thiolase-like"/>
    <property type="match status" value="1"/>
</dbReference>
<dbReference type="InterPro" id="IPR016039">
    <property type="entry name" value="Thiolase-like"/>
</dbReference>
<protein>
    <submittedName>
        <fullName evidence="3">3-oxoacyl-[acyl-carrier-protein] synthase II</fullName>
    </submittedName>
</protein>
<dbReference type="EMBL" id="VLKZ01000010">
    <property type="protein sequence ID" value="TWI54119.1"/>
    <property type="molecule type" value="Genomic_DNA"/>
</dbReference>